<dbReference type="InterPro" id="IPR035906">
    <property type="entry name" value="MetI-like_sf"/>
</dbReference>
<comment type="similarity">
    <text evidence="8">Belongs to the binding-protein-dependent transport system permease family.</text>
</comment>
<feature type="transmembrane region" description="Helical" evidence="8">
    <location>
        <begin position="519"/>
        <end position="541"/>
    </location>
</feature>
<accession>A0A3D9HU08</accession>
<keyword evidence="11" id="KW-1185">Reference proteome</keyword>
<keyword evidence="7 8" id="KW-0472">Membrane</keyword>
<comment type="subcellular location">
    <subcellularLocation>
        <location evidence="1">Cell inner membrane</location>
        <topology evidence="1">Multi-pass membrane protein</topology>
    </subcellularLocation>
    <subcellularLocation>
        <location evidence="8">Cell membrane</location>
        <topology evidence="8">Multi-pass membrane protein</topology>
    </subcellularLocation>
</comment>
<evidence type="ECO:0000256" key="4">
    <source>
        <dbReference type="ARBA" id="ARBA00022519"/>
    </source>
</evidence>
<feature type="domain" description="ABC transmembrane type-1" evidence="9">
    <location>
        <begin position="350"/>
        <end position="540"/>
    </location>
</feature>
<name>A0A3D9HU08_9BACL</name>
<feature type="transmembrane region" description="Helical" evidence="8">
    <location>
        <begin position="413"/>
        <end position="429"/>
    </location>
</feature>
<evidence type="ECO:0000256" key="8">
    <source>
        <dbReference type="RuleBase" id="RU363032"/>
    </source>
</evidence>
<feature type="domain" description="ABC transmembrane type-1" evidence="9">
    <location>
        <begin position="64"/>
        <end position="269"/>
    </location>
</feature>
<keyword evidence="2 8" id="KW-0813">Transport</keyword>
<dbReference type="OrthoDB" id="57323at2"/>
<dbReference type="InterPro" id="IPR000515">
    <property type="entry name" value="MetI-like"/>
</dbReference>
<keyword evidence="5 8" id="KW-0812">Transmembrane</keyword>
<dbReference type="AlphaFoldDB" id="A0A3D9HU08"/>
<dbReference type="Pfam" id="PF00528">
    <property type="entry name" value="BPD_transp_1"/>
    <property type="match status" value="2"/>
</dbReference>
<reference evidence="10 11" key="1">
    <citation type="submission" date="2018-07" db="EMBL/GenBank/DDBJ databases">
        <title>Genomic Encyclopedia of Type Strains, Phase III (KMG-III): the genomes of soil and plant-associated and newly described type strains.</title>
        <authorList>
            <person name="Whitman W."/>
        </authorList>
    </citation>
    <scope>NUCLEOTIDE SEQUENCE [LARGE SCALE GENOMIC DNA]</scope>
    <source>
        <strain evidence="10 11">CECT 7287</strain>
    </source>
</reference>
<proteinExistence type="inferred from homology"/>
<feature type="transmembrane region" description="Helical" evidence="8">
    <location>
        <begin position="144"/>
        <end position="166"/>
    </location>
</feature>
<dbReference type="EMBL" id="QRDZ01000052">
    <property type="protein sequence ID" value="RED53003.1"/>
    <property type="molecule type" value="Genomic_DNA"/>
</dbReference>
<dbReference type="RefSeq" id="WP_116065603.1">
    <property type="nucleotide sequence ID" value="NZ_QRDZ01000052.1"/>
</dbReference>
<feature type="transmembrane region" description="Helical" evidence="8">
    <location>
        <begin position="472"/>
        <end position="499"/>
    </location>
</feature>
<evidence type="ECO:0000256" key="2">
    <source>
        <dbReference type="ARBA" id="ARBA00022448"/>
    </source>
</evidence>
<feature type="transmembrane region" description="Helical" evidence="8">
    <location>
        <begin position="388"/>
        <end position="407"/>
    </location>
</feature>
<feature type="transmembrane region" description="Helical" evidence="8">
    <location>
        <begin position="70"/>
        <end position="90"/>
    </location>
</feature>
<dbReference type="CDD" id="cd06261">
    <property type="entry name" value="TM_PBP2"/>
    <property type="match status" value="2"/>
</dbReference>
<keyword evidence="4" id="KW-0997">Cell inner membrane</keyword>
<feature type="transmembrane region" description="Helical" evidence="8">
    <location>
        <begin position="250"/>
        <end position="273"/>
    </location>
</feature>
<organism evidence="10 11">
    <name type="scientific">Cohnella phaseoli</name>
    <dbReference type="NCBI Taxonomy" id="456490"/>
    <lineage>
        <taxon>Bacteria</taxon>
        <taxon>Bacillati</taxon>
        <taxon>Bacillota</taxon>
        <taxon>Bacilli</taxon>
        <taxon>Bacillales</taxon>
        <taxon>Paenibacillaceae</taxon>
        <taxon>Cohnella</taxon>
    </lineage>
</organism>
<evidence type="ECO:0000256" key="1">
    <source>
        <dbReference type="ARBA" id="ARBA00004429"/>
    </source>
</evidence>
<evidence type="ECO:0000256" key="6">
    <source>
        <dbReference type="ARBA" id="ARBA00022989"/>
    </source>
</evidence>
<evidence type="ECO:0000313" key="10">
    <source>
        <dbReference type="EMBL" id="RED53003.1"/>
    </source>
</evidence>
<dbReference type="PANTHER" id="PTHR43357">
    <property type="entry name" value="INNER MEMBRANE ABC TRANSPORTER PERMEASE PROTEIN YDCV"/>
    <property type="match status" value="1"/>
</dbReference>
<sequence>MIQARKRFDVWTNLSLLIFIFYILFLALPLFTMLFKSFYNGTTGELSLAYFTKFFSKPYYLNALWNSMKVTVSVTLLAALIATPLAYIMSTVKIKGSSAIQILILISSMSAPFIGAYSWILLLGRSGVITRFMKDTLGIAMPDIYGFTGILVVLTLQMVPLIFMYVSGALKNVDQSLMEAAESMGYKGISKMRKVLLPLITPTLLAGGLLVFMRALADFGTPMLIGEGYKTVPVLIFTEFISEVGGDDGFAAAISVIVVLFATAIFLLQKFVANRKSYTMSALNPIEAKKKKGLGNIAAHIVIYTYTLLALLPQLYVIYTSFLKTSGRIFVKGYSLDSYRQAFDNIGDVIQNTFMLALSAIVIIILLAVLIAYVTVRRRNALTNTLDIFTMFPYIVPGSILGIALLITFNDKPLVLSGTAVIMVVAFVIRRLPYTIRSSAAILHQIHGGIEEAAISLGASQMKTFFKITLPMMLAGVVSGAILSWVTIITELSTSIILYTGKTRTMTVAIYTEVVRGNYGVAAALSAILTGITVISLLVFLRMTGKKEFTL</sequence>
<feature type="transmembrane region" description="Helical" evidence="8">
    <location>
        <begin position="294"/>
        <end position="319"/>
    </location>
</feature>
<gene>
    <name evidence="10" type="ORF">DFP98_15211</name>
</gene>
<dbReference type="GO" id="GO:0005886">
    <property type="term" value="C:plasma membrane"/>
    <property type="evidence" value="ECO:0007669"/>
    <property type="project" value="UniProtKB-SubCell"/>
</dbReference>
<evidence type="ECO:0000313" key="11">
    <source>
        <dbReference type="Proteomes" id="UP000256977"/>
    </source>
</evidence>
<keyword evidence="3" id="KW-1003">Cell membrane</keyword>
<feature type="transmembrane region" description="Helical" evidence="8">
    <location>
        <begin position="12"/>
        <end position="35"/>
    </location>
</feature>
<evidence type="ECO:0000256" key="7">
    <source>
        <dbReference type="ARBA" id="ARBA00023136"/>
    </source>
</evidence>
<dbReference type="PANTHER" id="PTHR43357:SF3">
    <property type="entry name" value="FE(3+)-TRANSPORT SYSTEM PERMEASE PROTEIN FBPB 2"/>
    <property type="match status" value="1"/>
</dbReference>
<dbReference type="Gene3D" id="1.10.3720.10">
    <property type="entry name" value="MetI-like"/>
    <property type="match status" value="2"/>
</dbReference>
<evidence type="ECO:0000259" key="9">
    <source>
        <dbReference type="PROSITE" id="PS50928"/>
    </source>
</evidence>
<evidence type="ECO:0000256" key="5">
    <source>
        <dbReference type="ARBA" id="ARBA00022692"/>
    </source>
</evidence>
<feature type="transmembrane region" description="Helical" evidence="8">
    <location>
        <begin position="354"/>
        <end position="376"/>
    </location>
</feature>
<protein>
    <submittedName>
        <fullName evidence="10">Iron(III) transport system permease protein</fullName>
    </submittedName>
</protein>
<dbReference type="GO" id="GO:0055085">
    <property type="term" value="P:transmembrane transport"/>
    <property type="evidence" value="ECO:0007669"/>
    <property type="project" value="InterPro"/>
</dbReference>
<keyword evidence="6 8" id="KW-1133">Transmembrane helix</keyword>
<evidence type="ECO:0000256" key="3">
    <source>
        <dbReference type="ARBA" id="ARBA00022475"/>
    </source>
</evidence>
<feature type="transmembrane region" description="Helical" evidence="8">
    <location>
        <begin position="102"/>
        <end position="124"/>
    </location>
</feature>
<feature type="transmembrane region" description="Helical" evidence="8">
    <location>
        <begin position="195"/>
        <end position="217"/>
    </location>
</feature>
<dbReference type="SUPFAM" id="SSF161098">
    <property type="entry name" value="MetI-like"/>
    <property type="match status" value="2"/>
</dbReference>
<dbReference type="PROSITE" id="PS50928">
    <property type="entry name" value="ABC_TM1"/>
    <property type="match status" value="2"/>
</dbReference>
<dbReference type="Proteomes" id="UP000256977">
    <property type="component" value="Unassembled WGS sequence"/>
</dbReference>
<comment type="caution">
    <text evidence="10">The sequence shown here is derived from an EMBL/GenBank/DDBJ whole genome shotgun (WGS) entry which is preliminary data.</text>
</comment>